<dbReference type="Proteomes" id="UP001162164">
    <property type="component" value="Unassembled WGS sequence"/>
</dbReference>
<proteinExistence type="predicted"/>
<accession>A0ABQ9IR92</accession>
<evidence type="ECO:0000313" key="3">
    <source>
        <dbReference type="Proteomes" id="UP001162164"/>
    </source>
</evidence>
<dbReference type="EMBL" id="JAPWTJ010003337">
    <property type="protein sequence ID" value="KAJ8958211.1"/>
    <property type="molecule type" value="Genomic_DNA"/>
</dbReference>
<keyword evidence="3" id="KW-1185">Reference proteome</keyword>
<sequence>MTEIESEPIESNESALGFDDTDPDEIFSPSTSRVLSANKSKPRYLKESDTTSTISTSRCSFAASFTGVDVSRSNMKRCRINDFKATFKTF</sequence>
<name>A0ABQ9IR92_9CUCU</name>
<organism evidence="2 3">
    <name type="scientific">Molorchus minor</name>
    <dbReference type="NCBI Taxonomy" id="1323400"/>
    <lineage>
        <taxon>Eukaryota</taxon>
        <taxon>Metazoa</taxon>
        <taxon>Ecdysozoa</taxon>
        <taxon>Arthropoda</taxon>
        <taxon>Hexapoda</taxon>
        <taxon>Insecta</taxon>
        <taxon>Pterygota</taxon>
        <taxon>Neoptera</taxon>
        <taxon>Endopterygota</taxon>
        <taxon>Coleoptera</taxon>
        <taxon>Polyphaga</taxon>
        <taxon>Cucujiformia</taxon>
        <taxon>Chrysomeloidea</taxon>
        <taxon>Cerambycidae</taxon>
        <taxon>Lamiinae</taxon>
        <taxon>Monochamini</taxon>
        <taxon>Molorchus</taxon>
    </lineage>
</organism>
<evidence type="ECO:0000256" key="1">
    <source>
        <dbReference type="SAM" id="MobiDB-lite"/>
    </source>
</evidence>
<evidence type="ECO:0000313" key="2">
    <source>
        <dbReference type="EMBL" id="KAJ8958211.1"/>
    </source>
</evidence>
<comment type="caution">
    <text evidence="2">The sequence shown here is derived from an EMBL/GenBank/DDBJ whole genome shotgun (WGS) entry which is preliminary data.</text>
</comment>
<protein>
    <submittedName>
        <fullName evidence="2">Uncharacterized protein</fullName>
    </submittedName>
</protein>
<gene>
    <name evidence="2" type="ORF">NQ317_019502</name>
</gene>
<feature type="compositionally biased region" description="Polar residues" evidence="1">
    <location>
        <begin position="28"/>
        <end position="39"/>
    </location>
</feature>
<feature type="region of interest" description="Disordered" evidence="1">
    <location>
        <begin position="1"/>
        <end position="49"/>
    </location>
</feature>
<reference evidence="2" key="1">
    <citation type="journal article" date="2023" name="Insect Mol. Biol.">
        <title>Genome sequencing provides insights into the evolution of gene families encoding plant cell wall-degrading enzymes in longhorned beetles.</title>
        <authorList>
            <person name="Shin N.R."/>
            <person name="Okamura Y."/>
            <person name="Kirsch R."/>
            <person name="Pauchet Y."/>
        </authorList>
    </citation>
    <scope>NUCLEOTIDE SEQUENCE</scope>
    <source>
        <strain evidence="2">MMC_N1</strain>
    </source>
</reference>
<feature type="compositionally biased region" description="Acidic residues" evidence="1">
    <location>
        <begin position="1"/>
        <end position="10"/>
    </location>
</feature>